<evidence type="ECO:0000313" key="6">
    <source>
        <dbReference type="Proteomes" id="UP000447434"/>
    </source>
</evidence>
<dbReference type="OrthoDB" id="10258869at2759"/>
<dbReference type="GO" id="GO:0006412">
    <property type="term" value="P:translation"/>
    <property type="evidence" value="ECO:0007669"/>
    <property type="project" value="InterPro"/>
</dbReference>
<evidence type="ECO:0000256" key="4">
    <source>
        <dbReference type="ARBA" id="ARBA00026019"/>
    </source>
</evidence>
<reference evidence="6" key="1">
    <citation type="journal article" date="2020" name="Nat. Commun.">
        <title>Genome sequence of the cluster root forming white lupin.</title>
        <authorList>
            <person name="Hufnagel B."/>
            <person name="Marques A."/>
            <person name="Soriano A."/>
            <person name="Marques L."/>
            <person name="Divol F."/>
            <person name="Doumas P."/>
            <person name="Sallet E."/>
            <person name="Mancinotti D."/>
            <person name="Carrere S."/>
            <person name="Marande W."/>
            <person name="Arribat S."/>
            <person name="Keller J."/>
            <person name="Huneau C."/>
            <person name="Blein T."/>
            <person name="Aime D."/>
            <person name="Laguerre M."/>
            <person name="Taylor J."/>
            <person name="Schubert V."/>
            <person name="Nelson M."/>
            <person name="Geu-Flores F."/>
            <person name="Crespi M."/>
            <person name="Gallardo-Guerrero K."/>
            <person name="Delaux P.-M."/>
            <person name="Salse J."/>
            <person name="Berges H."/>
            <person name="Guyot R."/>
            <person name="Gouzy J."/>
            <person name="Peret B."/>
        </authorList>
    </citation>
    <scope>NUCLEOTIDE SEQUENCE [LARGE SCALE GENOMIC DNA]</scope>
    <source>
        <strain evidence="6">cv. Amiga</strain>
    </source>
</reference>
<comment type="caution">
    <text evidence="5">The sequence shown here is derived from an EMBL/GenBank/DDBJ whole genome shotgun (WGS) entry which is preliminary data.</text>
</comment>
<dbReference type="GO" id="GO:0005840">
    <property type="term" value="C:ribosome"/>
    <property type="evidence" value="ECO:0007669"/>
    <property type="project" value="UniProtKB-KW"/>
</dbReference>
<evidence type="ECO:0000313" key="5">
    <source>
        <dbReference type="EMBL" id="KAE9605964.1"/>
    </source>
</evidence>
<comment type="subunit">
    <text evidence="4">Component of the small ribosomal subunit. Mature ribosomes consist of a small (40S) and a large (60S) subunit. The 40S subunit contains about 33 different proteins and 1 molecule of RNA (18S). The 60S subunit contains about 49 different proteins and 3 molecules of RNA (25S, 5.8S and 5S).</text>
</comment>
<dbReference type="Gene3D" id="3.90.1170.10">
    <property type="entry name" value="Ribosomal protein L10e/L16"/>
    <property type="match status" value="1"/>
</dbReference>
<dbReference type="AlphaFoldDB" id="A0A6A4PXE2"/>
<name>A0A6A4PXE2_LUPAL</name>
<accession>A0A6A4PXE2</accession>
<evidence type="ECO:0000256" key="2">
    <source>
        <dbReference type="ARBA" id="ARBA00022980"/>
    </source>
</evidence>
<dbReference type="InterPro" id="IPR036920">
    <property type="entry name" value="Ribosomal_uL16_sf"/>
</dbReference>
<keyword evidence="2 5" id="KW-0689">Ribosomal protein</keyword>
<sequence>MTGAFGMPQGTHARLVIGQVLLSVRHKDRNGHHAQEALCRTKFKQSLLARSGMVLTKYSHADYLKYKSENRIVPDGVNAKLLRCRQPGRAFLEPGRALILK</sequence>
<dbReference type="EMBL" id="WOCE01000010">
    <property type="protein sequence ID" value="KAE9605964.1"/>
    <property type="molecule type" value="Genomic_DNA"/>
</dbReference>
<dbReference type="InterPro" id="IPR001197">
    <property type="entry name" value="Ribosomal_uL16_euk_arch"/>
</dbReference>
<organism evidence="5 6">
    <name type="scientific">Lupinus albus</name>
    <name type="common">White lupine</name>
    <name type="synonym">Lupinus termis</name>
    <dbReference type="NCBI Taxonomy" id="3870"/>
    <lineage>
        <taxon>Eukaryota</taxon>
        <taxon>Viridiplantae</taxon>
        <taxon>Streptophyta</taxon>
        <taxon>Embryophyta</taxon>
        <taxon>Tracheophyta</taxon>
        <taxon>Spermatophyta</taxon>
        <taxon>Magnoliopsida</taxon>
        <taxon>eudicotyledons</taxon>
        <taxon>Gunneridae</taxon>
        <taxon>Pentapetalae</taxon>
        <taxon>rosids</taxon>
        <taxon>fabids</taxon>
        <taxon>Fabales</taxon>
        <taxon>Fabaceae</taxon>
        <taxon>Papilionoideae</taxon>
        <taxon>50 kb inversion clade</taxon>
        <taxon>genistoids sensu lato</taxon>
        <taxon>core genistoids</taxon>
        <taxon>Genisteae</taxon>
        <taxon>Lupinus</taxon>
    </lineage>
</organism>
<evidence type="ECO:0000256" key="3">
    <source>
        <dbReference type="ARBA" id="ARBA00023274"/>
    </source>
</evidence>
<dbReference type="Proteomes" id="UP000447434">
    <property type="component" value="Chromosome 10"/>
</dbReference>
<gene>
    <name evidence="5" type="ORF">Lalb_Chr10g0102881</name>
</gene>
<dbReference type="SUPFAM" id="SSF54686">
    <property type="entry name" value="Ribosomal protein L16p/L10e"/>
    <property type="match status" value="1"/>
</dbReference>
<dbReference type="GO" id="GO:1990904">
    <property type="term" value="C:ribonucleoprotein complex"/>
    <property type="evidence" value="ECO:0007669"/>
    <property type="project" value="UniProtKB-KW"/>
</dbReference>
<dbReference type="FunFam" id="3.30.60.300:FF:000003">
    <property type="entry name" value="60S ribosomal protein L10, putative"/>
    <property type="match status" value="1"/>
</dbReference>
<proteinExistence type="inferred from homology"/>
<protein>
    <submittedName>
        <fullName evidence="5">Putative ribosomal protein L10e</fullName>
    </submittedName>
</protein>
<comment type="similarity">
    <text evidence="1">Belongs to the universal ribosomal protein uL16 family.</text>
</comment>
<keyword evidence="6" id="KW-1185">Reference proteome</keyword>
<dbReference type="PANTHER" id="PTHR11726">
    <property type="entry name" value="60S RIBOSOMAL PROTEIN L10"/>
    <property type="match status" value="1"/>
</dbReference>
<dbReference type="GO" id="GO:0003735">
    <property type="term" value="F:structural constituent of ribosome"/>
    <property type="evidence" value="ECO:0007669"/>
    <property type="project" value="InterPro"/>
</dbReference>
<keyword evidence="3" id="KW-0687">Ribonucleoprotein</keyword>
<dbReference type="Gene3D" id="3.30.60.300">
    <property type="match status" value="1"/>
</dbReference>
<evidence type="ECO:0000256" key="1">
    <source>
        <dbReference type="ARBA" id="ARBA00008931"/>
    </source>
</evidence>